<evidence type="ECO:0000313" key="1">
    <source>
        <dbReference type="EMBL" id="EDM86278.1"/>
    </source>
</evidence>
<gene>
    <name evidence="1" type="ORF">RUMOBE_03080</name>
</gene>
<dbReference type="AlphaFoldDB" id="A5ZVN7"/>
<dbReference type="HOGENOM" id="CLU_3022891_0_0_9"/>
<dbReference type="EMBL" id="AAVO02000016">
    <property type="protein sequence ID" value="EDM86278.1"/>
    <property type="molecule type" value="Genomic_DNA"/>
</dbReference>
<reference evidence="1 2" key="2">
    <citation type="submission" date="2007-04" db="EMBL/GenBank/DDBJ databases">
        <title>Draft genome sequence of Ruminococcus obeum (ATCC 29174).</title>
        <authorList>
            <person name="Sudarsanam P."/>
            <person name="Ley R."/>
            <person name="Guruge J."/>
            <person name="Turnbaugh P.J."/>
            <person name="Mahowald M."/>
            <person name="Liep D."/>
            <person name="Gordon J."/>
        </authorList>
    </citation>
    <scope>NUCLEOTIDE SEQUENCE [LARGE SCALE GENOMIC DNA]</scope>
    <source>
        <strain evidence="1 2">ATCC 29174</strain>
    </source>
</reference>
<name>A5ZVN7_9FIRM</name>
<dbReference type="Proteomes" id="UP000006002">
    <property type="component" value="Unassembled WGS sequence"/>
</dbReference>
<protein>
    <submittedName>
        <fullName evidence="1">Uncharacterized protein</fullName>
    </submittedName>
</protein>
<accession>A5ZVN7</accession>
<proteinExistence type="predicted"/>
<organism evidence="1 2">
    <name type="scientific">Blautia obeum ATCC 29174</name>
    <dbReference type="NCBI Taxonomy" id="411459"/>
    <lineage>
        <taxon>Bacteria</taxon>
        <taxon>Bacillati</taxon>
        <taxon>Bacillota</taxon>
        <taxon>Clostridia</taxon>
        <taxon>Lachnospirales</taxon>
        <taxon>Lachnospiraceae</taxon>
        <taxon>Blautia</taxon>
    </lineage>
</organism>
<sequence>MAADIHEIIRVHQGLISHERSVLSFCENPLRMASVKWYNDIDFFVECREKRNDFN</sequence>
<reference evidence="1 2" key="1">
    <citation type="submission" date="2007-03" db="EMBL/GenBank/DDBJ databases">
        <authorList>
            <person name="Fulton L."/>
            <person name="Clifton S."/>
            <person name="Fulton B."/>
            <person name="Xu J."/>
            <person name="Minx P."/>
            <person name="Pepin K.H."/>
            <person name="Johnson M."/>
            <person name="Thiruvilangam P."/>
            <person name="Bhonagiri V."/>
            <person name="Nash W.E."/>
            <person name="Mardis E.R."/>
            <person name="Wilson R.K."/>
        </authorList>
    </citation>
    <scope>NUCLEOTIDE SEQUENCE [LARGE SCALE GENOMIC DNA]</scope>
    <source>
        <strain evidence="1 2">ATCC 29174</strain>
    </source>
</reference>
<comment type="caution">
    <text evidence="1">The sequence shown here is derived from an EMBL/GenBank/DDBJ whole genome shotgun (WGS) entry which is preliminary data.</text>
</comment>
<evidence type="ECO:0000313" key="2">
    <source>
        <dbReference type="Proteomes" id="UP000006002"/>
    </source>
</evidence>